<gene>
    <name evidence="3" type="ORF">SAMN04489711_104116</name>
</gene>
<organism evidence="3 4">
    <name type="scientific">Paracidovorax wautersii</name>
    <dbReference type="NCBI Taxonomy" id="1177982"/>
    <lineage>
        <taxon>Bacteria</taxon>
        <taxon>Pseudomonadati</taxon>
        <taxon>Pseudomonadota</taxon>
        <taxon>Betaproteobacteria</taxon>
        <taxon>Burkholderiales</taxon>
        <taxon>Comamonadaceae</taxon>
        <taxon>Paracidovorax</taxon>
    </lineage>
</organism>
<evidence type="ECO:0000313" key="3">
    <source>
        <dbReference type="EMBL" id="SFE68174.1"/>
    </source>
</evidence>
<reference evidence="4" key="1">
    <citation type="submission" date="2016-10" db="EMBL/GenBank/DDBJ databases">
        <authorList>
            <person name="Varghese N."/>
            <person name="Submissions S."/>
        </authorList>
    </citation>
    <scope>NUCLEOTIDE SEQUENCE [LARGE SCALE GENOMIC DNA]</scope>
    <source>
        <strain evidence="4">DSM 27981</strain>
    </source>
</reference>
<dbReference type="RefSeq" id="WP_092939062.1">
    <property type="nucleotide sequence ID" value="NZ_FONX01000004.1"/>
</dbReference>
<proteinExistence type="predicted"/>
<feature type="signal peptide" evidence="2">
    <location>
        <begin position="1"/>
        <end position="24"/>
    </location>
</feature>
<evidence type="ECO:0000313" key="4">
    <source>
        <dbReference type="Proteomes" id="UP000199119"/>
    </source>
</evidence>
<protein>
    <submittedName>
        <fullName evidence="3">Uncharacterized protein</fullName>
    </submittedName>
</protein>
<dbReference type="AlphaFoldDB" id="A0A1I2CIU4"/>
<name>A0A1I2CIU4_9BURK</name>
<evidence type="ECO:0000256" key="1">
    <source>
        <dbReference type="SAM" id="MobiDB-lite"/>
    </source>
</evidence>
<sequence length="87" mass="9132">MNRQTLSAIAAALALMGTATVATAQIGKAASEASDSAEHKIDQKRAENEAKKSGPVGKAVNKTKAEYHKSRSKHSAEKAKQSLKNAN</sequence>
<feature type="chain" id="PRO_5011669962" evidence="2">
    <location>
        <begin position="25"/>
        <end position="87"/>
    </location>
</feature>
<feature type="compositionally biased region" description="Basic and acidic residues" evidence="1">
    <location>
        <begin position="63"/>
        <end position="80"/>
    </location>
</feature>
<evidence type="ECO:0000256" key="2">
    <source>
        <dbReference type="SAM" id="SignalP"/>
    </source>
</evidence>
<accession>A0A1I2CIU4</accession>
<dbReference type="Proteomes" id="UP000199119">
    <property type="component" value="Unassembled WGS sequence"/>
</dbReference>
<dbReference type="EMBL" id="FONX01000004">
    <property type="protein sequence ID" value="SFE68174.1"/>
    <property type="molecule type" value="Genomic_DNA"/>
</dbReference>
<feature type="region of interest" description="Disordered" evidence="1">
    <location>
        <begin position="30"/>
        <end position="87"/>
    </location>
</feature>
<feature type="compositionally biased region" description="Basic and acidic residues" evidence="1">
    <location>
        <begin position="36"/>
        <end position="52"/>
    </location>
</feature>
<keyword evidence="4" id="KW-1185">Reference proteome</keyword>
<keyword evidence="2" id="KW-0732">Signal</keyword>
<dbReference type="OrthoDB" id="8859140at2"/>